<dbReference type="InterPro" id="IPR001229">
    <property type="entry name" value="Jacalin-like_lectin_dom"/>
</dbReference>
<dbReference type="SMART" id="SM00915">
    <property type="entry name" value="Jacalin"/>
    <property type="match status" value="1"/>
</dbReference>
<accession>A0A8H3C4Z4</accession>
<protein>
    <recommendedName>
        <fullName evidence="2">Jacalin-type lectin domain-containing protein</fullName>
    </recommendedName>
</protein>
<feature type="domain" description="Jacalin-type lectin" evidence="2">
    <location>
        <begin position="439"/>
        <end position="593"/>
    </location>
</feature>
<dbReference type="AlphaFoldDB" id="A0A8H3C4Z4"/>
<dbReference type="Proteomes" id="UP000663853">
    <property type="component" value="Unassembled WGS sequence"/>
</dbReference>
<dbReference type="Pfam" id="PF01419">
    <property type="entry name" value="Jacalin"/>
    <property type="match status" value="2"/>
</dbReference>
<dbReference type="EMBL" id="CAJMXA010001997">
    <property type="protein sequence ID" value="CAE6474187.1"/>
    <property type="molecule type" value="Genomic_DNA"/>
</dbReference>
<evidence type="ECO:0000259" key="2">
    <source>
        <dbReference type="PROSITE" id="PS51752"/>
    </source>
</evidence>
<gene>
    <name evidence="3" type="ORF">RDB_LOCUS78960</name>
</gene>
<dbReference type="PANTHER" id="PTHR46506">
    <property type="entry name" value="OS05G0143600 PROTEIN"/>
    <property type="match status" value="1"/>
</dbReference>
<comment type="caution">
    <text evidence="3">The sequence shown here is derived from an EMBL/GenBank/DDBJ whole genome shotgun (WGS) entry which is preliminary data.</text>
</comment>
<dbReference type="InterPro" id="IPR036404">
    <property type="entry name" value="Jacalin-like_lectin_dom_sf"/>
</dbReference>
<evidence type="ECO:0000313" key="4">
    <source>
        <dbReference type="Proteomes" id="UP000663853"/>
    </source>
</evidence>
<dbReference type="InterPro" id="IPR054586">
    <property type="entry name" value="MACPF_1_fungal"/>
</dbReference>
<name>A0A8H3C4Z4_9AGAM</name>
<evidence type="ECO:0000256" key="1">
    <source>
        <dbReference type="SAM" id="MobiDB-lite"/>
    </source>
</evidence>
<evidence type="ECO:0000313" key="3">
    <source>
        <dbReference type="EMBL" id="CAE6474187.1"/>
    </source>
</evidence>
<dbReference type="PROSITE" id="PS51752">
    <property type="entry name" value="JACALIN_LECTIN"/>
    <property type="match status" value="1"/>
</dbReference>
<dbReference type="Pfam" id="PF22693">
    <property type="entry name" value="MACPF_1"/>
    <property type="match status" value="1"/>
</dbReference>
<proteinExistence type="predicted"/>
<organism evidence="3 4">
    <name type="scientific">Rhizoctonia solani</name>
    <dbReference type="NCBI Taxonomy" id="456999"/>
    <lineage>
        <taxon>Eukaryota</taxon>
        <taxon>Fungi</taxon>
        <taxon>Dikarya</taxon>
        <taxon>Basidiomycota</taxon>
        <taxon>Agaricomycotina</taxon>
        <taxon>Agaricomycetes</taxon>
        <taxon>Cantharellales</taxon>
        <taxon>Ceratobasidiaceae</taxon>
        <taxon>Rhizoctonia</taxon>
    </lineage>
</organism>
<dbReference type="SUPFAM" id="SSF51101">
    <property type="entry name" value="Mannose-binding lectins"/>
    <property type="match status" value="2"/>
</dbReference>
<reference evidence="3" key="1">
    <citation type="submission" date="2021-01" db="EMBL/GenBank/DDBJ databases">
        <authorList>
            <person name="Kaushik A."/>
        </authorList>
    </citation>
    <scope>NUCLEOTIDE SEQUENCE</scope>
    <source>
        <strain evidence="3">AG6-10EEA</strain>
    </source>
</reference>
<sequence length="601" mass="66635">MDFNDQPPADNNAPFPPELTNNQGDNPKDRLLRSAGWLRGFRIDDIREPQVSAYQVASYVDGAAPFMEELTNLSTEIIITNTEHEANYAHRGWSIGAIRTISPWISSRLAANCQSNAARTGYTRLIKTRRLKMQVLLDDLVPVPEFEAAVEDALGKPTNFEKFQAVYRVLGRWGDIVPLEIEIGSSIALTGEDISHVQVCAPPEMGERNHGTIAWLSSVKNAAVTITGADLRLNYDQRTAIDGQDSQWQRITIGKVAPTISLLARDLQACISDLYAQRLSYVPPGGVGPIHYYYRTYGDDKYASKTMSSINIRSSDYIELLSVTYSDGTTSNNHGGGGHVGVVYEFPLAIGLQGEHIIEMLIWVQGDWLHGLQFITNMGRCSPQYGAHHGSPTIARTKGGVLVGFLSHTKLHPQYKEMFTGIQGIWRHDLVPIVPKEDDVYSEYFGARNSIGRIFNDRVLVGNSSSIHISGVEVWSGSLIDSIKFTYTDNKGSRELKSSSVRHGGPGGTFQRFELEDGEHIVRVSGRHEADQITQLCFATNRGRTSEVFGAGKGQSFSALAPRDDDGNYFRLQYIYGKSNSTSLTGVAFVWTPCYYELNHR</sequence>
<feature type="region of interest" description="Disordered" evidence="1">
    <location>
        <begin position="1"/>
        <end position="28"/>
    </location>
</feature>
<dbReference type="Gene3D" id="2.100.10.30">
    <property type="entry name" value="Jacalin-like lectin domain"/>
    <property type="match status" value="2"/>
</dbReference>